<dbReference type="GO" id="GO:0008285">
    <property type="term" value="P:negative regulation of cell population proliferation"/>
    <property type="evidence" value="ECO:0007669"/>
    <property type="project" value="InterPro"/>
</dbReference>
<feature type="region of interest" description="Disordered" evidence="8">
    <location>
        <begin position="1"/>
        <end position="51"/>
    </location>
</feature>
<reference evidence="9" key="3">
    <citation type="submission" date="2020-06" db="EMBL/GenBank/DDBJ databases">
        <title>Helianthus annuus Genome sequencing and assembly Release 2.</title>
        <authorList>
            <person name="Gouzy J."/>
            <person name="Langlade N."/>
            <person name="Munos S."/>
        </authorList>
    </citation>
    <scope>NUCLEOTIDE SEQUENCE</scope>
    <source>
        <tissue evidence="9">Leaves</tissue>
    </source>
</reference>
<evidence type="ECO:0000256" key="3">
    <source>
        <dbReference type="ARBA" id="ARBA00022475"/>
    </source>
</evidence>
<dbReference type="Pfam" id="PF08137">
    <property type="entry name" value="DVL"/>
    <property type="match status" value="1"/>
</dbReference>
<evidence type="ECO:0000256" key="4">
    <source>
        <dbReference type="ARBA" id="ARBA00022692"/>
    </source>
</evidence>
<name>A0A251TUB7_HELAN</name>
<evidence type="ECO:0000313" key="10">
    <source>
        <dbReference type="EMBL" id="OTG14504.1"/>
    </source>
</evidence>
<keyword evidence="5" id="KW-1133">Transmembrane helix</keyword>
<dbReference type="PANTHER" id="PTHR33102">
    <property type="entry name" value="DVL19-RELATED-RELATED"/>
    <property type="match status" value="1"/>
</dbReference>
<comment type="subcellular location">
    <subcellularLocation>
        <location evidence="1">Cell membrane</location>
        <topology evidence="1">Single-pass membrane protein</topology>
    </subcellularLocation>
</comment>
<evidence type="ECO:0000256" key="8">
    <source>
        <dbReference type="SAM" id="MobiDB-lite"/>
    </source>
</evidence>
<evidence type="ECO:0000256" key="6">
    <source>
        <dbReference type="ARBA" id="ARBA00023136"/>
    </source>
</evidence>
<dbReference type="OMA" id="HRRNTFT"/>
<feature type="compositionally biased region" description="Low complexity" evidence="8">
    <location>
        <begin position="28"/>
        <end position="43"/>
    </location>
</feature>
<protein>
    <submittedName>
        <fullName evidence="10">Putative DVL</fullName>
    </submittedName>
</protein>
<keyword evidence="6" id="KW-0472">Membrane</keyword>
<comment type="similarity">
    <text evidence="7">Belongs to the DVL/RTFL small polypeptides family.</text>
</comment>
<evidence type="ECO:0000256" key="7">
    <source>
        <dbReference type="ARBA" id="ARBA00024340"/>
    </source>
</evidence>
<keyword evidence="2" id="KW-0217">Developmental protein</keyword>
<reference evidence="9 11" key="1">
    <citation type="journal article" date="2017" name="Nature">
        <title>The sunflower genome provides insights into oil metabolism, flowering and Asterid evolution.</title>
        <authorList>
            <person name="Badouin H."/>
            <person name="Gouzy J."/>
            <person name="Grassa C.J."/>
            <person name="Murat F."/>
            <person name="Staton S.E."/>
            <person name="Cottret L."/>
            <person name="Lelandais-Briere C."/>
            <person name="Owens G.L."/>
            <person name="Carrere S."/>
            <person name="Mayjonade B."/>
            <person name="Legrand L."/>
            <person name="Gill N."/>
            <person name="Kane N.C."/>
            <person name="Bowers J.E."/>
            <person name="Hubner S."/>
            <person name="Bellec A."/>
            <person name="Berard A."/>
            <person name="Berges H."/>
            <person name="Blanchet N."/>
            <person name="Boniface M.C."/>
            <person name="Brunel D."/>
            <person name="Catrice O."/>
            <person name="Chaidir N."/>
            <person name="Claudel C."/>
            <person name="Donnadieu C."/>
            <person name="Faraut T."/>
            <person name="Fievet G."/>
            <person name="Helmstetter N."/>
            <person name="King M."/>
            <person name="Knapp S.J."/>
            <person name="Lai Z."/>
            <person name="Le Paslier M.C."/>
            <person name="Lippi Y."/>
            <person name="Lorenzon L."/>
            <person name="Mandel J.R."/>
            <person name="Marage G."/>
            <person name="Marchand G."/>
            <person name="Marquand E."/>
            <person name="Bret-Mestries E."/>
            <person name="Morien E."/>
            <person name="Nambeesan S."/>
            <person name="Nguyen T."/>
            <person name="Pegot-Espagnet P."/>
            <person name="Pouilly N."/>
            <person name="Raftis F."/>
            <person name="Sallet E."/>
            <person name="Schiex T."/>
            <person name="Thomas J."/>
            <person name="Vandecasteele C."/>
            <person name="Vares D."/>
            <person name="Vear F."/>
            <person name="Vautrin S."/>
            <person name="Crespi M."/>
            <person name="Mangin B."/>
            <person name="Burke J.M."/>
            <person name="Salse J."/>
            <person name="Munos S."/>
            <person name="Vincourt P."/>
            <person name="Rieseberg L.H."/>
            <person name="Langlade N.B."/>
        </authorList>
    </citation>
    <scope>NUCLEOTIDE SEQUENCE [LARGE SCALE GENOMIC DNA]</scope>
    <source>
        <strain evidence="11">cv. SF193</strain>
        <tissue evidence="9">Leaves</tissue>
    </source>
</reference>
<dbReference type="Gramene" id="mRNA:HanXRQr2_Chr09g0381361">
    <property type="protein sequence ID" value="CDS:HanXRQr2_Chr09g0381361.1"/>
    <property type="gene ID" value="HanXRQr2_Chr09g0381361"/>
</dbReference>
<keyword evidence="3" id="KW-1003">Cell membrane</keyword>
<keyword evidence="11" id="KW-1185">Reference proteome</keyword>
<sequence length="85" mass="9548">MAALTTTVDAPAGPLSACPDDNRRLSKKGSISRSHSSSSTPSKSTHRRNTFTRKCARLVKEQRARFYIMRRCVSMLVCWHDYGDS</sequence>
<organism evidence="10 11">
    <name type="scientific">Helianthus annuus</name>
    <name type="common">Common sunflower</name>
    <dbReference type="NCBI Taxonomy" id="4232"/>
    <lineage>
        <taxon>Eukaryota</taxon>
        <taxon>Viridiplantae</taxon>
        <taxon>Streptophyta</taxon>
        <taxon>Embryophyta</taxon>
        <taxon>Tracheophyta</taxon>
        <taxon>Spermatophyta</taxon>
        <taxon>Magnoliopsida</taxon>
        <taxon>eudicotyledons</taxon>
        <taxon>Gunneridae</taxon>
        <taxon>Pentapetalae</taxon>
        <taxon>asterids</taxon>
        <taxon>campanulids</taxon>
        <taxon>Asterales</taxon>
        <taxon>Asteraceae</taxon>
        <taxon>Asteroideae</taxon>
        <taxon>Heliantheae alliance</taxon>
        <taxon>Heliantheae</taxon>
        <taxon>Helianthus</taxon>
    </lineage>
</organism>
<reference evidence="10" key="2">
    <citation type="submission" date="2017-02" db="EMBL/GenBank/DDBJ databases">
        <title>Sunflower complete genome.</title>
        <authorList>
            <person name="Langlade N."/>
            <person name="Munos S."/>
        </authorList>
    </citation>
    <scope>NUCLEOTIDE SEQUENCE [LARGE SCALE GENOMIC DNA]</scope>
    <source>
        <tissue evidence="10">Leaves</tissue>
    </source>
</reference>
<proteinExistence type="inferred from homology"/>
<evidence type="ECO:0000256" key="2">
    <source>
        <dbReference type="ARBA" id="ARBA00022473"/>
    </source>
</evidence>
<dbReference type="AlphaFoldDB" id="A0A251TUB7"/>
<dbReference type="GO" id="GO:0005886">
    <property type="term" value="C:plasma membrane"/>
    <property type="evidence" value="ECO:0007669"/>
    <property type="project" value="UniProtKB-SubCell"/>
</dbReference>
<keyword evidence="4" id="KW-0812">Transmembrane</keyword>
<dbReference type="InterPro" id="IPR012552">
    <property type="entry name" value="DVL"/>
</dbReference>
<dbReference type="EMBL" id="CM007898">
    <property type="protein sequence ID" value="OTG14504.1"/>
    <property type="molecule type" value="Genomic_DNA"/>
</dbReference>
<evidence type="ECO:0000256" key="5">
    <source>
        <dbReference type="ARBA" id="ARBA00022989"/>
    </source>
</evidence>
<dbReference type="InParanoid" id="A0A251TUB7"/>
<dbReference type="InterPro" id="IPR051525">
    <property type="entry name" value="DVL_RTFL_regulatory"/>
</dbReference>
<evidence type="ECO:0000313" key="9">
    <source>
        <dbReference type="EMBL" id="KAF5790280.1"/>
    </source>
</evidence>
<dbReference type="GO" id="GO:0048367">
    <property type="term" value="P:shoot system development"/>
    <property type="evidence" value="ECO:0007669"/>
    <property type="project" value="UniProtKB-ARBA"/>
</dbReference>
<dbReference type="Proteomes" id="UP000215914">
    <property type="component" value="Chromosome 9"/>
</dbReference>
<gene>
    <name evidence="10" type="ORF">HannXRQ_Chr09g0250171</name>
    <name evidence="9" type="ORF">HanXRQr2_Chr09g0381361</name>
</gene>
<evidence type="ECO:0000313" key="11">
    <source>
        <dbReference type="Proteomes" id="UP000215914"/>
    </source>
</evidence>
<dbReference type="EMBL" id="MNCJ02000324">
    <property type="protein sequence ID" value="KAF5790280.1"/>
    <property type="molecule type" value="Genomic_DNA"/>
</dbReference>
<evidence type="ECO:0000256" key="1">
    <source>
        <dbReference type="ARBA" id="ARBA00004162"/>
    </source>
</evidence>
<accession>A0A251TUB7</accession>